<sequence>MKALLSEHPALVMELPQLALNLWGPSYSGASRPDSCSLLICSLSGPSLHTPREGLGLQRGSTDVDIYDSMDLRQRRSSSPGYIDSPTYSRQGMSPTMSRSPQLYYRPGESRGHAVLLWDLSSGGHTPRSQSPAVCPQTLPTSSHHIILTGLPCWILREQAEQLMAPLSFSDTSAPVLFNMAILCLTHQCITAGDCSTSLPFSHSTTCHSSGH</sequence>
<dbReference type="AlphaFoldDB" id="A0A8T2P2I1"/>
<evidence type="ECO:0000313" key="3">
    <source>
        <dbReference type="EMBL" id="KAG9346785.1"/>
    </source>
</evidence>
<dbReference type="OrthoDB" id="1746725at2759"/>
<accession>A0A8T2P2I1</accession>
<organism evidence="3 4">
    <name type="scientific">Albula glossodonta</name>
    <name type="common">roundjaw bonefish</name>
    <dbReference type="NCBI Taxonomy" id="121402"/>
    <lineage>
        <taxon>Eukaryota</taxon>
        <taxon>Metazoa</taxon>
        <taxon>Chordata</taxon>
        <taxon>Craniata</taxon>
        <taxon>Vertebrata</taxon>
        <taxon>Euteleostomi</taxon>
        <taxon>Actinopterygii</taxon>
        <taxon>Neopterygii</taxon>
        <taxon>Teleostei</taxon>
        <taxon>Albuliformes</taxon>
        <taxon>Albulidae</taxon>
        <taxon>Albula</taxon>
    </lineage>
</organism>
<comment type="caution">
    <text evidence="3">The sequence shown here is derived from an EMBL/GenBank/DDBJ whole genome shotgun (WGS) entry which is preliminary data.</text>
</comment>
<feature type="region of interest" description="Disordered" evidence="1">
    <location>
        <begin position="75"/>
        <end position="99"/>
    </location>
</feature>
<proteinExistence type="predicted"/>
<gene>
    <name evidence="3" type="ORF">JZ751_007104</name>
</gene>
<keyword evidence="4" id="KW-1185">Reference proteome</keyword>
<reference evidence="3" key="1">
    <citation type="thesis" date="2021" institute="BYU ScholarsArchive" country="Provo, UT, USA">
        <title>Applications of and Algorithms for Genome Assembly and Genomic Analyses with an Emphasis on Marine Teleosts.</title>
        <authorList>
            <person name="Pickett B.D."/>
        </authorList>
    </citation>
    <scope>NUCLEOTIDE SEQUENCE</scope>
    <source>
        <strain evidence="3">HI-2016</strain>
    </source>
</reference>
<dbReference type="InterPro" id="IPR032402">
    <property type="entry name" value="AbLIM_anchor"/>
</dbReference>
<feature type="domain" description="Putative adherens-junction anchoring" evidence="2">
    <location>
        <begin position="64"/>
        <end position="128"/>
    </location>
</feature>
<dbReference type="EMBL" id="JAFBMS010000015">
    <property type="protein sequence ID" value="KAG9346785.1"/>
    <property type="molecule type" value="Genomic_DNA"/>
</dbReference>
<feature type="compositionally biased region" description="Polar residues" evidence="1">
    <location>
        <begin position="86"/>
        <end position="99"/>
    </location>
</feature>
<protein>
    <recommendedName>
        <fullName evidence="2">Putative adherens-junction anchoring domain-containing protein</fullName>
    </recommendedName>
</protein>
<evidence type="ECO:0000313" key="4">
    <source>
        <dbReference type="Proteomes" id="UP000824540"/>
    </source>
</evidence>
<name>A0A8T2P2I1_9TELE</name>
<dbReference type="Pfam" id="PF16182">
    <property type="entry name" value="AbLIM_anchor"/>
    <property type="match status" value="1"/>
</dbReference>
<dbReference type="Proteomes" id="UP000824540">
    <property type="component" value="Unassembled WGS sequence"/>
</dbReference>
<evidence type="ECO:0000256" key="1">
    <source>
        <dbReference type="SAM" id="MobiDB-lite"/>
    </source>
</evidence>
<evidence type="ECO:0000259" key="2">
    <source>
        <dbReference type="Pfam" id="PF16182"/>
    </source>
</evidence>